<feature type="transmembrane region" description="Helical" evidence="6">
    <location>
        <begin position="12"/>
        <end position="32"/>
    </location>
</feature>
<dbReference type="RefSeq" id="WP_090288799.1">
    <property type="nucleotide sequence ID" value="NZ_FNCK01000001.1"/>
</dbReference>
<evidence type="ECO:0000256" key="5">
    <source>
        <dbReference type="ARBA" id="ARBA00023136"/>
    </source>
</evidence>
<dbReference type="PIRSF" id="PIRSF006483">
    <property type="entry name" value="Membrane_protein_YitT"/>
    <property type="match status" value="1"/>
</dbReference>
<feature type="domain" description="DUF2179" evidence="7">
    <location>
        <begin position="232"/>
        <end position="286"/>
    </location>
</feature>
<keyword evidence="2" id="KW-1003">Cell membrane</keyword>
<evidence type="ECO:0000313" key="9">
    <source>
        <dbReference type="Proteomes" id="UP000199708"/>
    </source>
</evidence>
<dbReference type="InterPro" id="IPR003740">
    <property type="entry name" value="YitT"/>
</dbReference>
<dbReference type="InterPro" id="IPR015867">
    <property type="entry name" value="N-reg_PII/ATP_PRibTrfase_C"/>
</dbReference>
<sequence length="337" mass="37904">MIIEYIQQRPWLNFLFELTVALTAAFCIGIGLKIFLIPGNIFSSGTSGLAQIINYFATSIPIIGPFMTVGNIYFIFNIPIIFLSWVKLGKQFTIWTLIVVFVSTLATNMIPLTVVSTNPLLNAIIGGVICGIGSGITIKYGMSCGGLDIITLVISRITEMNVAFIGFAINLLIILASGLLYDWEYALYTLISIYALAKTIDGIHTNEQRLTALVVTNNTDEVVNAIYKSIVRGVTILEGQGGYSRDKRDVLMVVLNRYEMFPLEQAIRQSDPKAFINFIRSNKVVGHFFSRDQQRAMRKQVQVDRPKVENTEDFNFFNMPMEFDQLYDQIPQEDEDE</sequence>
<evidence type="ECO:0000256" key="2">
    <source>
        <dbReference type="ARBA" id="ARBA00022475"/>
    </source>
</evidence>
<dbReference type="Pfam" id="PF02588">
    <property type="entry name" value="YitT_membrane"/>
    <property type="match status" value="1"/>
</dbReference>
<dbReference type="OrthoDB" id="2417289at2"/>
<organism evidence="8 9">
    <name type="scientific">Facklamia miroungae</name>
    <dbReference type="NCBI Taxonomy" id="120956"/>
    <lineage>
        <taxon>Bacteria</taxon>
        <taxon>Bacillati</taxon>
        <taxon>Bacillota</taxon>
        <taxon>Bacilli</taxon>
        <taxon>Lactobacillales</taxon>
        <taxon>Aerococcaceae</taxon>
        <taxon>Facklamia</taxon>
    </lineage>
</organism>
<keyword evidence="9" id="KW-1185">Reference proteome</keyword>
<dbReference type="PANTHER" id="PTHR33545">
    <property type="entry name" value="UPF0750 MEMBRANE PROTEIN YITT-RELATED"/>
    <property type="match status" value="1"/>
</dbReference>
<keyword evidence="3 6" id="KW-0812">Transmembrane</keyword>
<accession>A0A1G7P1K9</accession>
<feature type="transmembrane region" description="Helical" evidence="6">
    <location>
        <begin position="120"/>
        <end position="141"/>
    </location>
</feature>
<evidence type="ECO:0000259" key="7">
    <source>
        <dbReference type="Pfam" id="PF10035"/>
    </source>
</evidence>
<keyword evidence="5 6" id="KW-0472">Membrane</keyword>
<dbReference type="Proteomes" id="UP000199708">
    <property type="component" value="Unassembled WGS sequence"/>
</dbReference>
<protein>
    <submittedName>
        <fullName evidence="8">Uncharacterized membrane-anchored protein YitT, contains DUF161 and DUF2179 domains</fullName>
    </submittedName>
</protein>
<comment type="subcellular location">
    <subcellularLocation>
        <location evidence="1">Cell membrane</location>
        <topology evidence="1">Multi-pass membrane protein</topology>
    </subcellularLocation>
</comment>
<dbReference type="CDD" id="cd16380">
    <property type="entry name" value="YitT_C"/>
    <property type="match status" value="1"/>
</dbReference>
<name>A0A1G7P1K9_9LACT</name>
<evidence type="ECO:0000256" key="4">
    <source>
        <dbReference type="ARBA" id="ARBA00022989"/>
    </source>
</evidence>
<dbReference type="GO" id="GO:0005886">
    <property type="term" value="C:plasma membrane"/>
    <property type="evidence" value="ECO:0007669"/>
    <property type="project" value="UniProtKB-SubCell"/>
</dbReference>
<evidence type="ECO:0000256" key="1">
    <source>
        <dbReference type="ARBA" id="ARBA00004651"/>
    </source>
</evidence>
<dbReference type="InterPro" id="IPR019264">
    <property type="entry name" value="DUF2179"/>
</dbReference>
<feature type="transmembrane region" description="Helical" evidence="6">
    <location>
        <begin position="162"/>
        <end position="181"/>
    </location>
</feature>
<dbReference type="Pfam" id="PF10035">
    <property type="entry name" value="DUF2179"/>
    <property type="match status" value="1"/>
</dbReference>
<gene>
    <name evidence="8" type="ORF">SAMN05421791_10192</name>
</gene>
<feature type="transmembrane region" description="Helical" evidence="6">
    <location>
        <begin position="92"/>
        <end position="114"/>
    </location>
</feature>
<keyword evidence="4 6" id="KW-1133">Transmembrane helix</keyword>
<dbReference type="AlphaFoldDB" id="A0A1G7P1K9"/>
<evidence type="ECO:0000256" key="3">
    <source>
        <dbReference type="ARBA" id="ARBA00022692"/>
    </source>
</evidence>
<dbReference type="InterPro" id="IPR051461">
    <property type="entry name" value="UPF0750_membrane"/>
</dbReference>
<evidence type="ECO:0000313" key="8">
    <source>
        <dbReference type="EMBL" id="SDF80202.1"/>
    </source>
</evidence>
<evidence type="ECO:0000256" key="6">
    <source>
        <dbReference type="SAM" id="Phobius"/>
    </source>
</evidence>
<proteinExistence type="predicted"/>
<feature type="transmembrane region" description="Helical" evidence="6">
    <location>
        <begin position="52"/>
        <end position="85"/>
    </location>
</feature>
<reference evidence="8 9" key="1">
    <citation type="submission" date="2016-10" db="EMBL/GenBank/DDBJ databases">
        <authorList>
            <person name="de Groot N.N."/>
        </authorList>
    </citation>
    <scope>NUCLEOTIDE SEQUENCE [LARGE SCALE GENOMIC DNA]</scope>
    <source>
        <strain evidence="8 9">ATCC BAA-466</strain>
    </source>
</reference>
<dbReference type="PANTHER" id="PTHR33545:SF5">
    <property type="entry name" value="UPF0750 MEMBRANE PROTEIN YITT"/>
    <property type="match status" value="1"/>
</dbReference>
<dbReference type="STRING" id="120956.SAMN05421791_10192"/>
<dbReference type="Gene3D" id="3.30.70.120">
    <property type="match status" value="1"/>
</dbReference>
<dbReference type="EMBL" id="FNCK01000001">
    <property type="protein sequence ID" value="SDF80202.1"/>
    <property type="molecule type" value="Genomic_DNA"/>
</dbReference>